<keyword evidence="1" id="KW-0472">Membrane</keyword>
<protein>
    <submittedName>
        <fullName evidence="2">Uncharacterized protein</fullName>
    </submittedName>
</protein>
<dbReference type="EMBL" id="CP003349">
    <property type="protein sequence ID" value="AFD06320.1"/>
    <property type="molecule type" value="Genomic_DNA"/>
</dbReference>
<feature type="transmembrane region" description="Helical" evidence="1">
    <location>
        <begin position="80"/>
        <end position="97"/>
    </location>
</feature>
<evidence type="ECO:0000313" key="3">
    <source>
        <dbReference type="Proteomes" id="UP000007590"/>
    </source>
</evidence>
<proteinExistence type="predicted"/>
<name>H8KVE0_SOLCM</name>
<accession>H8KVE0</accession>
<keyword evidence="1" id="KW-0812">Transmembrane</keyword>
<dbReference type="HOGENOM" id="CLU_1884411_0_0_10"/>
<organism evidence="2 3">
    <name type="scientific">Solitalea canadensis (strain ATCC 29591 / DSM 3403 / JCM 21819 / LMG 8368 / NBRC 15130 / NCIMB 12057 / USAM 9D)</name>
    <name type="common">Flexibacter canadensis</name>
    <dbReference type="NCBI Taxonomy" id="929556"/>
    <lineage>
        <taxon>Bacteria</taxon>
        <taxon>Pseudomonadati</taxon>
        <taxon>Bacteroidota</taxon>
        <taxon>Sphingobacteriia</taxon>
        <taxon>Sphingobacteriales</taxon>
        <taxon>Sphingobacteriaceae</taxon>
        <taxon>Solitalea</taxon>
    </lineage>
</organism>
<dbReference type="KEGG" id="scn:Solca_1226"/>
<reference evidence="2" key="1">
    <citation type="submission" date="2012-02" db="EMBL/GenBank/DDBJ databases">
        <title>The complete genome of Solitalea canadensis DSM 3403.</title>
        <authorList>
            <consortium name="US DOE Joint Genome Institute (JGI-PGF)"/>
            <person name="Lucas S."/>
            <person name="Copeland A."/>
            <person name="Lapidus A."/>
            <person name="Glavina del Rio T."/>
            <person name="Dalin E."/>
            <person name="Tice H."/>
            <person name="Bruce D."/>
            <person name="Goodwin L."/>
            <person name="Pitluck S."/>
            <person name="Peters L."/>
            <person name="Ovchinnikova G."/>
            <person name="Lu M."/>
            <person name="Kyrpides N."/>
            <person name="Mavromatis K."/>
            <person name="Ivanova N."/>
            <person name="Brettin T."/>
            <person name="Detter J.C."/>
            <person name="Han C."/>
            <person name="Larimer F."/>
            <person name="Land M."/>
            <person name="Hauser L."/>
            <person name="Markowitz V."/>
            <person name="Cheng J.-F."/>
            <person name="Hugenholtz P."/>
            <person name="Woyke T."/>
            <person name="Wu D."/>
            <person name="Spring S."/>
            <person name="Schroeder M."/>
            <person name="Kopitz M."/>
            <person name="Brambilla E."/>
            <person name="Klenk H.-P."/>
            <person name="Eisen J.A."/>
        </authorList>
    </citation>
    <scope>NUCLEOTIDE SEQUENCE</scope>
    <source>
        <strain evidence="2">DSM 3403</strain>
    </source>
</reference>
<feature type="transmembrane region" description="Helical" evidence="1">
    <location>
        <begin position="109"/>
        <end position="127"/>
    </location>
</feature>
<dbReference type="AlphaFoldDB" id="H8KVE0"/>
<evidence type="ECO:0000313" key="2">
    <source>
        <dbReference type="EMBL" id="AFD06320.1"/>
    </source>
</evidence>
<keyword evidence="1" id="KW-1133">Transmembrane helix</keyword>
<sequence>MINDCQIIIKRQNNYFLKNRPAHVIINNKKYAFYSSEEKRFNINSNDCVYIVFGKGKVLKLEIENRSSILLIIKEGIFDWKYLLYGFSCLVSILFLTKELLKTLNNQPTVWISFLIVIPILIIKRLIEDYFYIEE</sequence>
<gene>
    <name evidence="2" type="ordered locus">Solca_1226</name>
</gene>
<evidence type="ECO:0000256" key="1">
    <source>
        <dbReference type="SAM" id="Phobius"/>
    </source>
</evidence>
<keyword evidence="3" id="KW-1185">Reference proteome</keyword>
<dbReference type="Proteomes" id="UP000007590">
    <property type="component" value="Chromosome"/>
</dbReference>